<evidence type="ECO:0000313" key="2">
    <source>
        <dbReference type="EMBL" id="TBW38263.1"/>
    </source>
</evidence>
<dbReference type="GO" id="GO:0022900">
    <property type="term" value="P:electron transport chain"/>
    <property type="evidence" value="ECO:0007669"/>
    <property type="project" value="InterPro"/>
</dbReference>
<name>A0A4Q9VR93_9HYPH</name>
<keyword evidence="1" id="KW-0732">Signal</keyword>
<dbReference type="GO" id="GO:0005506">
    <property type="term" value="F:iron ion binding"/>
    <property type="evidence" value="ECO:0007669"/>
    <property type="project" value="InterPro"/>
</dbReference>
<dbReference type="PROSITE" id="PS51257">
    <property type="entry name" value="PROKAR_LIPOPROTEIN"/>
    <property type="match status" value="1"/>
</dbReference>
<evidence type="ECO:0008006" key="4">
    <source>
        <dbReference type="Google" id="ProtNLM"/>
    </source>
</evidence>
<dbReference type="OrthoDB" id="1150802at2"/>
<proteinExistence type="predicted"/>
<organism evidence="2 3">
    <name type="scientific">Siculibacillus lacustris</name>
    <dbReference type="NCBI Taxonomy" id="1549641"/>
    <lineage>
        <taxon>Bacteria</taxon>
        <taxon>Pseudomonadati</taxon>
        <taxon>Pseudomonadota</taxon>
        <taxon>Alphaproteobacteria</taxon>
        <taxon>Hyphomicrobiales</taxon>
        <taxon>Ancalomicrobiaceae</taxon>
        <taxon>Siculibacillus</taxon>
    </lineage>
</organism>
<dbReference type="SUPFAM" id="SSF47175">
    <property type="entry name" value="Cytochromes"/>
    <property type="match status" value="1"/>
</dbReference>
<dbReference type="AlphaFoldDB" id="A0A4Q9VR93"/>
<reference evidence="2 3" key="1">
    <citation type="submission" date="2019-02" db="EMBL/GenBank/DDBJ databases">
        <title>Siculibacillus lacustris gen. nov., sp. nov., a new rosette-forming bacterium isolated from a freshwater crater lake (Lake St. Ana, Romania).</title>
        <authorList>
            <person name="Felfoldi T."/>
            <person name="Marton Z."/>
            <person name="Szabo A."/>
            <person name="Mentes A."/>
            <person name="Boka K."/>
            <person name="Marialigeti K."/>
            <person name="Mathe I."/>
            <person name="Koncz M."/>
            <person name="Schumann P."/>
            <person name="Toth E."/>
        </authorList>
    </citation>
    <scope>NUCLEOTIDE SEQUENCE [LARGE SCALE GENOMIC DNA]</scope>
    <source>
        <strain evidence="2 3">SA-279</strain>
    </source>
</reference>
<feature type="signal peptide" evidence="1">
    <location>
        <begin position="1"/>
        <end position="25"/>
    </location>
</feature>
<feature type="chain" id="PRO_5020996013" description="Cytochrome c" evidence="1">
    <location>
        <begin position="26"/>
        <end position="152"/>
    </location>
</feature>
<gene>
    <name evidence="2" type="ORF">EYW49_09985</name>
</gene>
<comment type="caution">
    <text evidence="2">The sequence shown here is derived from an EMBL/GenBank/DDBJ whole genome shotgun (WGS) entry which is preliminary data.</text>
</comment>
<evidence type="ECO:0000313" key="3">
    <source>
        <dbReference type="Proteomes" id="UP000292781"/>
    </source>
</evidence>
<dbReference type="GO" id="GO:0020037">
    <property type="term" value="F:heme binding"/>
    <property type="evidence" value="ECO:0007669"/>
    <property type="project" value="InterPro"/>
</dbReference>
<evidence type="ECO:0000256" key="1">
    <source>
        <dbReference type="SAM" id="SignalP"/>
    </source>
</evidence>
<dbReference type="Gene3D" id="1.20.120.10">
    <property type="entry name" value="Cytochrome c/b562"/>
    <property type="match status" value="1"/>
</dbReference>
<accession>A0A4Q9VR93</accession>
<dbReference type="EMBL" id="SJFN01000012">
    <property type="protein sequence ID" value="TBW38263.1"/>
    <property type="molecule type" value="Genomic_DNA"/>
</dbReference>
<keyword evidence="3" id="KW-1185">Reference proteome</keyword>
<dbReference type="Proteomes" id="UP000292781">
    <property type="component" value="Unassembled WGS sequence"/>
</dbReference>
<sequence length="152" mass="16524">MRHHLASIVIAQFLLLGGLSCPSRADDSPDTRAPTERTETERIFVLTQMRSFLTAVAEIEEGLGSGDLDQVARVAAARGRKATTTLVRPPTLAAKESDAWKAMIASMRTGFDQIADEATARAPAMQINKALAETMHNCIACHQTYRITVDGR</sequence>
<dbReference type="InterPro" id="IPR010980">
    <property type="entry name" value="Cyt_c/b562"/>
</dbReference>
<dbReference type="RefSeq" id="WP_131309072.1">
    <property type="nucleotide sequence ID" value="NZ_SJFN01000012.1"/>
</dbReference>
<protein>
    <recommendedName>
        <fullName evidence="4">Cytochrome c</fullName>
    </recommendedName>
</protein>
<dbReference type="GO" id="GO:0009055">
    <property type="term" value="F:electron transfer activity"/>
    <property type="evidence" value="ECO:0007669"/>
    <property type="project" value="InterPro"/>
</dbReference>